<dbReference type="GO" id="GO:0051496">
    <property type="term" value="P:positive regulation of stress fiber assembly"/>
    <property type="evidence" value="ECO:0007669"/>
    <property type="project" value="TreeGrafter"/>
</dbReference>
<dbReference type="Pfam" id="PF00412">
    <property type="entry name" value="LIM"/>
    <property type="match status" value="1"/>
</dbReference>
<feature type="compositionally biased region" description="Polar residues" evidence="6">
    <location>
        <begin position="466"/>
        <end position="475"/>
    </location>
</feature>
<evidence type="ECO:0000256" key="3">
    <source>
        <dbReference type="ARBA" id="ARBA00023038"/>
    </source>
</evidence>
<feature type="coiled-coil region" evidence="5">
    <location>
        <begin position="626"/>
        <end position="667"/>
    </location>
</feature>
<dbReference type="Gene3D" id="2.10.110.10">
    <property type="entry name" value="Cysteine Rich Protein"/>
    <property type="match status" value="1"/>
</dbReference>
<dbReference type="InterPro" id="IPR031865">
    <property type="entry name" value="DUF4757"/>
</dbReference>
<feature type="compositionally biased region" description="Polar residues" evidence="6">
    <location>
        <begin position="113"/>
        <end position="122"/>
    </location>
</feature>
<reference evidence="8" key="2">
    <citation type="submission" date="2025-09" db="UniProtKB">
        <authorList>
            <consortium name="Ensembl"/>
        </authorList>
    </citation>
    <scope>IDENTIFICATION</scope>
</reference>
<protein>
    <submittedName>
        <fullName evidence="8">LIM and calponin homology domains 1</fullName>
    </submittedName>
</protein>
<dbReference type="PANTHER" id="PTHR15551:SF3">
    <property type="entry name" value="LIM AND CALPONIN HOMOLOGY DOMAINS-CONTAINING PROTEIN 1"/>
    <property type="match status" value="1"/>
</dbReference>
<dbReference type="PROSITE" id="PS50023">
    <property type="entry name" value="LIM_DOMAIN_2"/>
    <property type="match status" value="1"/>
</dbReference>
<dbReference type="Ensembl" id="ENSMMMT00000024276.1">
    <property type="protein sequence ID" value="ENSMMMP00000021381.1"/>
    <property type="gene ID" value="ENSMMMG00000018696.1"/>
</dbReference>
<feature type="region of interest" description="Disordered" evidence="6">
    <location>
        <begin position="1"/>
        <end position="170"/>
    </location>
</feature>
<keyword evidence="1 4" id="KW-0479">Metal-binding</keyword>
<feature type="domain" description="LIM zinc-binding" evidence="7">
    <location>
        <begin position="829"/>
        <end position="895"/>
    </location>
</feature>
<feature type="region of interest" description="Disordered" evidence="6">
    <location>
        <begin position="710"/>
        <end position="729"/>
    </location>
</feature>
<evidence type="ECO:0000259" key="7">
    <source>
        <dbReference type="PROSITE" id="PS50023"/>
    </source>
</evidence>
<gene>
    <name evidence="8" type="primary">LIMCH1</name>
</gene>
<dbReference type="FunFam" id="2.10.110.10:FF:000041">
    <property type="entry name" value="LIM and calponin homology domains 1"/>
    <property type="match status" value="1"/>
</dbReference>
<dbReference type="Proteomes" id="UP000694407">
    <property type="component" value="Unplaced"/>
</dbReference>
<feature type="compositionally biased region" description="Polar residues" evidence="6">
    <location>
        <begin position="359"/>
        <end position="372"/>
    </location>
</feature>
<dbReference type="GO" id="GO:0001725">
    <property type="term" value="C:stress fiber"/>
    <property type="evidence" value="ECO:0007669"/>
    <property type="project" value="TreeGrafter"/>
</dbReference>
<accession>A0A8C5ZY55</accession>
<keyword evidence="2 4" id="KW-0862">Zinc</keyword>
<feature type="compositionally biased region" description="Polar residues" evidence="6">
    <location>
        <begin position="778"/>
        <end position="794"/>
    </location>
</feature>
<feature type="compositionally biased region" description="Basic and acidic residues" evidence="6">
    <location>
        <begin position="532"/>
        <end position="548"/>
    </location>
</feature>
<feature type="region of interest" description="Disordered" evidence="6">
    <location>
        <begin position="523"/>
        <end position="548"/>
    </location>
</feature>
<evidence type="ECO:0000256" key="2">
    <source>
        <dbReference type="ARBA" id="ARBA00022833"/>
    </source>
</evidence>
<dbReference type="PANTHER" id="PTHR15551">
    <property type="entry name" value="LIM DOMAIN ONLY 7"/>
    <property type="match status" value="1"/>
</dbReference>
<dbReference type="GO" id="GO:0051893">
    <property type="term" value="P:regulation of focal adhesion assembly"/>
    <property type="evidence" value="ECO:0007669"/>
    <property type="project" value="TreeGrafter"/>
</dbReference>
<dbReference type="InterPro" id="IPR001781">
    <property type="entry name" value="Znf_LIM"/>
</dbReference>
<feature type="region of interest" description="Disordered" evidence="6">
    <location>
        <begin position="359"/>
        <end position="392"/>
    </location>
</feature>
<dbReference type="GeneID" id="107139208"/>
<feature type="region of interest" description="Disordered" evidence="6">
    <location>
        <begin position="585"/>
        <end position="607"/>
    </location>
</feature>
<dbReference type="AlphaFoldDB" id="A0A8C5ZY55"/>
<keyword evidence="5" id="KW-0175">Coiled coil</keyword>
<feature type="compositionally biased region" description="Low complexity" evidence="6">
    <location>
        <begin position="48"/>
        <end position="57"/>
    </location>
</feature>
<dbReference type="SMART" id="SM00132">
    <property type="entry name" value="LIM"/>
    <property type="match status" value="1"/>
</dbReference>
<feature type="compositionally biased region" description="Basic and acidic residues" evidence="6">
    <location>
        <begin position="411"/>
        <end position="422"/>
    </location>
</feature>
<proteinExistence type="predicted"/>
<evidence type="ECO:0000313" key="9">
    <source>
        <dbReference type="Proteomes" id="UP000694407"/>
    </source>
</evidence>
<evidence type="ECO:0000256" key="4">
    <source>
        <dbReference type="PROSITE-ProRule" id="PRU00125"/>
    </source>
</evidence>
<dbReference type="Pfam" id="PF15949">
    <property type="entry name" value="DUF4757"/>
    <property type="match status" value="1"/>
</dbReference>
<evidence type="ECO:0000256" key="5">
    <source>
        <dbReference type="SAM" id="Coils"/>
    </source>
</evidence>
<dbReference type="GO" id="GO:0046872">
    <property type="term" value="F:metal ion binding"/>
    <property type="evidence" value="ECO:0007669"/>
    <property type="project" value="UniProtKB-KW"/>
</dbReference>
<keyword evidence="3 4" id="KW-0440">LIM domain</keyword>
<feature type="compositionally biased region" description="Acidic residues" evidence="6">
    <location>
        <begin position="476"/>
        <end position="487"/>
    </location>
</feature>
<dbReference type="GeneTree" id="ENSGT00950000183159"/>
<feature type="compositionally biased region" description="Basic and acidic residues" evidence="6">
    <location>
        <begin position="226"/>
        <end position="250"/>
    </location>
</feature>
<keyword evidence="9" id="KW-1185">Reference proteome</keyword>
<feature type="region of interest" description="Disordered" evidence="6">
    <location>
        <begin position="678"/>
        <end position="699"/>
    </location>
</feature>
<feature type="compositionally biased region" description="Polar residues" evidence="6">
    <location>
        <begin position="585"/>
        <end position="604"/>
    </location>
</feature>
<evidence type="ECO:0000256" key="1">
    <source>
        <dbReference type="ARBA" id="ARBA00022723"/>
    </source>
</evidence>
<evidence type="ECO:0000256" key="6">
    <source>
        <dbReference type="SAM" id="MobiDB-lite"/>
    </source>
</evidence>
<feature type="compositionally biased region" description="Low complexity" evidence="6">
    <location>
        <begin position="679"/>
        <end position="698"/>
    </location>
</feature>
<dbReference type="PROSITE" id="PS00478">
    <property type="entry name" value="LIM_DOMAIN_1"/>
    <property type="match status" value="1"/>
</dbReference>
<name>A0A8C5ZY55_MARMA</name>
<feature type="compositionally biased region" description="Basic and acidic residues" evidence="6">
    <location>
        <begin position="1"/>
        <end position="19"/>
    </location>
</feature>
<sequence length="901" mass="101876">MDSERQETDDIESPKRSIRDSGYIDCWDSERSDSLSPPRHGRDDSFDSLDSFGSRSRQTPSPDVVLRGSSDGRGSDSESDLPHRKLPDVKKDDMSARRTSHGELKSAVPFNQYLPNKSNQTAYVPAPLRKKKAEREEYRKSWSTATSPLGGERPFRYGPRTPVSDDAESTSMFDMRCEEEAAVLPHSRARQEQLQLINNQLREEDDKWQDDLARWKSRRRSASQDLIKKEEERKKMEKLLAGEDGTSERRKSIKTYREIVQEKERRERELHEAYKNARSQEEAEGILQQYIERFTISEAVLERLEMPKILERSHSTEPNFSSFPNDPNPMKYLRQQSLPPPKFTATVETTITRASVLDTSTSAGSGSPSKTVTPKAVPMLTPKPYSQPKNSQEVLKTFKVDGKISMNGETVHGDEEEKEKEGPTGAPAPTLTKSQMFEGVARVHGSPVEVKHDNNSIEINIKKPNSVPQQLVTTTEETEPNSQEDENDGGKPRKGNAELASSEPQHFMTTVTRCSPTVAFVEFSSSPQLKNDVPEEKDQKKPEHEMSGKVELVLSQKVLKPKSPEPEATLTFPFLDKMPETNQLHLPNLNSQVDSPSSEKSPVTTPFKFWAWDPEEERRRQEKWQQEQERLLQERYQKEQDKLKEEWEKAQKEVEEEERRYYEEERKIIEDTVVPFTISSSSADQLSTSSSITEGSGTVNKMALANCQDEEKEIRQKKAFPGNDSDLLLKTRESNPLEEKDSLTQGPLADSENPISRGIHEDQLDTEAGAPPCGVNPQLAQDPSQNQQVSNTPMHMSEEVKPKTLPLDRNINHQMESPSERRKSISGKKLCSSCGLPLGKGAAMIIETLNLYFHIQCFRCGICKGQLGDAVSGTDVRIRNGLLNCNDCYLRSRSAGQPTTL</sequence>
<dbReference type="GO" id="GO:0032034">
    <property type="term" value="F:myosin II head/neck binding"/>
    <property type="evidence" value="ECO:0007669"/>
    <property type="project" value="TreeGrafter"/>
</dbReference>
<feature type="compositionally biased region" description="Basic and acidic residues" evidence="6">
    <location>
        <begin position="73"/>
        <end position="104"/>
    </location>
</feature>
<feature type="region of interest" description="Disordered" evidence="6">
    <location>
        <begin position="734"/>
        <end position="822"/>
    </location>
</feature>
<feature type="region of interest" description="Disordered" evidence="6">
    <location>
        <begin position="218"/>
        <end position="250"/>
    </location>
</feature>
<evidence type="ECO:0000313" key="8">
    <source>
        <dbReference type="Ensembl" id="ENSMMMP00000021381.1"/>
    </source>
</evidence>
<feature type="region of interest" description="Disordered" evidence="6">
    <location>
        <begin position="406"/>
        <end position="507"/>
    </location>
</feature>
<dbReference type="CDD" id="cd08368">
    <property type="entry name" value="LIM"/>
    <property type="match status" value="1"/>
</dbReference>
<organism evidence="8 9">
    <name type="scientific">Marmota marmota marmota</name>
    <name type="common">Alpine marmot</name>
    <dbReference type="NCBI Taxonomy" id="9994"/>
    <lineage>
        <taxon>Eukaryota</taxon>
        <taxon>Metazoa</taxon>
        <taxon>Chordata</taxon>
        <taxon>Craniata</taxon>
        <taxon>Vertebrata</taxon>
        <taxon>Euteleostomi</taxon>
        <taxon>Mammalia</taxon>
        <taxon>Eutheria</taxon>
        <taxon>Euarchontoglires</taxon>
        <taxon>Glires</taxon>
        <taxon>Rodentia</taxon>
        <taxon>Sciuromorpha</taxon>
        <taxon>Sciuridae</taxon>
        <taxon>Xerinae</taxon>
        <taxon>Marmotini</taxon>
        <taxon>Marmota</taxon>
    </lineage>
</organism>
<dbReference type="RefSeq" id="XP_048640361.1">
    <property type="nucleotide sequence ID" value="XM_048784404.1"/>
</dbReference>
<reference evidence="8" key="1">
    <citation type="submission" date="2025-08" db="UniProtKB">
        <authorList>
            <consortium name="Ensembl"/>
        </authorList>
    </citation>
    <scope>IDENTIFICATION</scope>
</reference>